<comment type="caution">
    <text evidence="1">The sequence shown here is derived from an EMBL/GenBank/DDBJ whole genome shotgun (WGS) entry which is preliminary data.</text>
</comment>
<dbReference type="EMBL" id="JAMQON010000001">
    <property type="protein sequence ID" value="MDS0258684.1"/>
    <property type="molecule type" value="Genomic_DNA"/>
</dbReference>
<dbReference type="Proteomes" id="UP001259659">
    <property type="component" value="Unassembled WGS sequence"/>
</dbReference>
<dbReference type="InterPro" id="IPR029470">
    <property type="entry name" value="PDDEXK_4"/>
</dbReference>
<evidence type="ECO:0000313" key="2">
    <source>
        <dbReference type="Proteomes" id="UP001259659"/>
    </source>
</evidence>
<accession>A0ABU2F8V9</accession>
<proteinExistence type="predicted"/>
<dbReference type="Pfam" id="PF14281">
    <property type="entry name" value="PDDEXK_4"/>
    <property type="match status" value="1"/>
</dbReference>
<organism evidence="1 2">
    <name type="scientific">Haloarcula saliterrae</name>
    <dbReference type="NCBI Taxonomy" id="2950534"/>
    <lineage>
        <taxon>Archaea</taxon>
        <taxon>Methanobacteriati</taxon>
        <taxon>Methanobacteriota</taxon>
        <taxon>Stenosarchaea group</taxon>
        <taxon>Halobacteria</taxon>
        <taxon>Halobacteriales</taxon>
        <taxon>Haloarculaceae</taxon>
        <taxon>Haloarcula</taxon>
    </lineage>
</organism>
<sequence length="448" mass="51117">MAKRITSQVAELRQRIAALPDASEPPPTALQVLGRGGQERDWQQFLVHFLSPEEAHGLNHALLEHVLTALADRSELEFAFSRFEIEEIHIAQEVVTEQGRPDLLVWVPEEWFLCFELKVHASEGMDQTPRYVDIESFDGIGVEKDDVPRDGHNYVFLAPEDASSPEADEFVHLSWEWLVGEMQSFLMESYDEYPARTTAQLKEFIDTIRSELTMTEYEENQQEMVELFIENYDVITELEDAFDEEWASFESSWGTRLAQALDDATLVEDAEIPSEYAAVSLPIGDEQRQWTFRQGKSDWSWSFPKEWWTKLDEQRQVSETAKPNARVGFVHRLGQNRDEAVRDNTLIVTLRNAPSGHDTFYNGFATRFSDAAAEIRPAIADTNYSITGNKSNVLRGEYPIEIDAHESFFDAYIAALARAITQGAIGNPDLYSTIDRLYAETIEEDVSL</sequence>
<dbReference type="RefSeq" id="WP_310918247.1">
    <property type="nucleotide sequence ID" value="NZ_JAMQON010000001.1"/>
</dbReference>
<gene>
    <name evidence="1" type="ORF">NDI56_04575</name>
</gene>
<reference evidence="1 2" key="1">
    <citation type="submission" date="2022-06" db="EMBL/GenBank/DDBJ databases">
        <title>Haloarcula sp. a new haloarchaeum isolate from saline soil.</title>
        <authorList>
            <person name="Strakova D."/>
            <person name="Galisteo C."/>
            <person name="Sanchez-Porro C."/>
            <person name="Ventosa A."/>
        </authorList>
    </citation>
    <scope>NUCLEOTIDE SEQUENCE [LARGE SCALE GENOMIC DNA]</scope>
    <source>
        <strain evidence="1 2">S1CR25-12</strain>
    </source>
</reference>
<evidence type="ECO:0000313" key="1">
    <source>
        <dbReference type="EMBL" id="MDS0258684.1"/>
    </source>
</evidence>
<name>A0ABU2F8V9_9EURY</name>
<keyword evidence="2" id="KW-1185">Reference proteome</keyword>
<protein>
    <submittedName>
        <fullName evidence="1">PD-(D/E)XK nuclease family protein</fullName>
    </submittedName>
</protein>